<dbReference type="Pfam" id="PF24681">
    <property type="entry name" value="Kelch_KLHDC2_KLHL20_DRC7"/>
    <property type="match status" value="2"/>
</dbReference>
<keyword evidence="1" id="KW-0880">Kelch repeat</keyword>
<evidence type="ECO:0008006" key="8">
    <source>
        <dbReference type="Google" id="ProtNLM"/>
    </source>
</evidence>
<dbReference type="Proteomes" id="UP000078561">
    <property type="component" value="Unassembled WGS sequence"/>
</dbReference>
<feature type="chain" id="PRO_5007899211" description="Galactose oxidase" evidence="5">
    <location>
        <begin position="19"/>
        <end position="512"/>
    </location>
</feature>
<gene>
    <name evidence="6" type="primary">ABSGL_05854.1 scaffold 7570</name>
</gene>
<keyword evidence="4" id="KW-0472">Membrane</keyword>
<feature type="region of interest" description="Disordered" evidence="3">
    <location>
        <begin position="448"/>
        <end position="512"/>
    </location>
</feature>
<evidence type="ECO:0000256" key="1">
    <source>
        <dbReference type="ARBA" id="ARBA00022441"/>
    </source>
</evidence>
<evidence type="ECO:0000313" key="6">
    <source>
        <dbReference type="EMBL" id="SAM00177.1"/>
    </source>
</evidence>
<dbReference type="SUPFAM" id="SSF117281">
    <property type="entry name" value="Kelch motif"/>
    <property type="match status" value="1"/>
</dbReference>
<evidence type="ECO:0000256" key="4">
    <source>
        <dbReference type="SAM" id="Phobius"/>
    </source>
</evidence>
<dbReference type="PANTHER" id="PTHR46093:SF18">
    <property type="entry name" value="FIBRONECTIN TYPE-III DOMAIN-CONTAINING PROTEIN"/>
    <property type="match status" value="1"/>
</dbReference>
<feature type="region of interest" description="Disordered" evidence="3">
    <location>
        <begin position="374"/>
        <end position="393"/>
    </location>
</feature>
<keyword evidence="4" id="KW-1133">Transmembrane helix</keyword>
<evidence type="ECO:0000256" key="3">
    <source>
        <dbReference type="SAM" id="MobiDB-lite"/>
    </source>
</evidence>
<keyword evidence="5" id="KW-0732">Signal</keyword>
<keyword evidence="2" id="KW-0677">Repeat</keyword>
<dbReference type="STRING" id="4829.A0A168NAZ3"/>
<evidence type="ECO:0000256" key="5">
    <source>
        <dbReference type="SAM" id="SignalP"/>
    </source>
</evidence>
<dbReference type="InParanoid" id="A0A168NAZ3"/>
<evidence type="ECO:0000256" key="2">
    <source>
        <dbReference type="ARBA" id="ARBA00022737"/>
    </source>
</evidence>
<evidence type="ECO:0000313" key="7">
    <source>
        <dbReference type="Proteomes" id="UP000078561"/>
    </source>
</evidence>
<sequence>MLVLLFLSLLLYTIHVGAVPGRVLQGCTALKAQVYCYGGYQSASGGVFTNMQSDHWSFDLDQYTSNSNQTSPNWQPLKIPGTGPKLEPRAAAAIASLDDNRYVILGGGHGDALTTPAAIFNSNDNTWTALPVPPFYMTEGAMVSSNGNAVFAYGGKLNSTPNYTPSSILKLDLTVSPGKWTVLSNILAPPVSRYGHAMIIRDEIIHFFGGFLDLPETNLQPNIVPLFNMTWYNTVTDQWGRLLANGDEPSARKDHTATLLGGSSKVLIYGGTKIANLQGKIQGQLIGPALLTQSHTIGLPLLDYAYTYDLNTHTYKKINFTSTAGGAGPRIGHSAIFYQDKVVISFGYDTRGNILNDTHTLDASNPDNLMWINANSKNNPTDPASVSDDSGNSSQLSGGAIAGIVIACVAVVMIIMGLIYLRYRKRHRRGADQFDTYVPPPQDFSVEFPPTMIPQNGKYIDNNSSDMPMNSAQSIPANDPVPSYPKSKPHQEANDNPSLTQSLSAVKPSGDD</sequence>
<feature type="compositionally biased region" description="Polar residues" evidence="3">
    <location>
        <begin position="494"/>
        <end position="504"/>
    </location>
</feature>
<dbReference type="Gene3D" id="2.120.10.80">
    <property type="entry name" value="Kelch-type beta propeller"/>
    <property type="match status" value="2"/>
</dbReference>
<organism evidence="6">
    <name type="scientific">Absidia glauca</name>
    <name type="common">Pin mould</name>
    <dbReference type="NCBI Taxonomy" id="4829"/>
    <lineage>
        <taxon>Eukaryota</taxon>
        <taxon>Fungi</taxon>
        <taxon>Fungi incertae sedis</taxon>
        <taxon>Mucoromycota</taxon>
        <taxon>Mucoromycotina</taxon>
        <taxon>Mucoromycetes</taxon>
        <taxon>Mucorales</taxon>
        <taxon>Cunninghamellaceae</taxon>
        <taxon>Absidia</taxon>
    </lineage>
</organism>
<keyword evidence="4" id="KW-0812">Transmembrane</keyword>
<dbReference type="OrthoDB" id="2363417at2759"/>
<dbReference type="InterPro" id="IPR015915">
    <property type="entry name" value="Kelch-typ_b-propeller"/>
</dbReference>
<keyword evidence="7" id="KW-1185">Reference proteome</keyword>
<feature type="signal peptide" evidence="5">
    <location>
        <begin position="1"/>
        <end position="18"/>
    </location>
</feature>
<dbReference type="OMA" id="GQNILMY"/>
<protein>
    <recommendedName>
        <fullName evidence="8">Galactose oxidase</fullName>
    </recommendedName>
</protein>
<dbReference type="AlphaFoldDB" id="A0A168NAZ3"/>
<proteinExistence type="predicted"/>
<dbReference type="CDD" id="cd12087">
    <property type="entry name" value="TM_EGFR-like"/>
    <property type="match status" value="1"/>
</dbReference>
<accession>A0A168NAZ3</accession>
<dbReference type="EMBL" id="LT553165">
    <property type="protein sequence ID" value="SAM00177.1"/>
    <property type="molecule type" value="Genomic_DNA"/>
</dbReference>
<reference evidence="6" key="1">
    <citation type="submission" date="2016-04" db="EMBL/GenBank/DDBJ databases">
        <authorList>
            <person name="Evans L.H."/>
            <person name="Alamgir A."/>
            <person name="Owens N."/>
            <person name="Weber N.D."/>
            <person name="Virtaneva K."/>
            <person name="Barbian K."/>
            <person name="Babar A."/>
            <person name="Rosenke K."/>
        </authorList>
    </citation>
    <scope>NUCLEOTIDE SEQUENCE [LARGE SCALE GENOMIC DNA]</scope>
    <source>
        <strain evidence="6">CBS 101.48</strain>
    </source>
</reference>
<dbReference type="PANTHER" id="PTHR46093">
    <property type="entry name" value="ACYL-COA-BINDING DOMAIN-CONTAINING PROTEIN 5"/>
    <property type="match status" value="1"/>
</dbReference>
<name>A0A168NAZ3_ABSGL</name>
<feature type="transmembrane region" description="Helical" evidence="4">
    <location>
        <begin position="400"/>
        <end position="421"/>
    </location>
</feature>
<feature type="compositionally biased region" description="Polar residues" evidence="3">
    <location>
        <begin position="461"/>
        <end position="476"/>
    </location>
</feature>